<evidence type="ECO:0000256" key="8">
    <source>
        <dbReference type="ARBA" id="ARBA00037955"/>
    </source>
</evidence>
<evidence type="ECO:0000256" key="7">
    <source>
        <dbReference type="ARBA" id="ARBA00037676"/>
    </source>
</evidence>
<dbReference type="GO" id="GO:0006012">
    <property type="term" value="P:galactose metabolic process"/>
    <property type="evidence" value="ECO:0007669"/>
    <property type="project" value="InterPro"/>
</dbReference>
<comment type="similarity">
    <text evidence="8">In the N-terminal section; belongs to the NAD(P)-dependent epimerase/dehydratase family.</text>
</comment>
<evidence type="ECO:0000313" key="13">
    <source>
        <dbReference type="EMBL" id="KAF9511032.1"/>
    </source>
</evidence>
<dbReference type="Gene3D" id="3.90.25.10">
    <property type="entry name" value="UDP-galactose 4-epimerase, domain 1"/>
    <property type="match status" value="1"/>
</dbReference>
<evidence type="ECO:0000256" key="4">
    <source>
        <dbReference type="ARBA" id="ARBA00005028"/>
    </source>
</evidence>
<protein>
    <recommendedName>
        <fullName evidence="12">NAD(P)-binding domain-containing protein</fullName>
    </recommendedName>
</protein>
<dbReference type="InterPro" id="IPR036291">
    <property type="entry name" value="NAD(P)-bd_dom_sf"/>
</dbReference>
<name>A0A9P6ASC4_9AGAM</name>
<evidence type="ECO:0000259" key="12">
    <source>
        <dbReference type="Pfam" id="PF16363"/>
    </source>
</evidence>
<evidence type="ECO:0000256" key="9">
    <source>
        <dbReference type="ARBA" id="ARBA00038238"/>
    </source>
</evidence>
<dbReference type="InterPro" id="IPR016040">
    <property type="entry name" value="NAD(P)-bd_dom"/>
</dbReference>
<comment type="similarity">
    <text evidence="9">In the C-terminal section; belongs to the aldose epimerase family.</text>
</comment>
<comment type="function">
    <text evidence="7">Mutarotase converts alpha-aldose to the beta-anomer. It is active on D-glucose, L-arabinose, D-xylose, D-galactose, maltose and lactose.</text>
</comment>
<gene>
    <name evidence="13" type="ORF">BS47DRAFT_1347190</name>
</gene>
<dbReference type="NCBIfam" id="TIGR01179">
    <property type="entry name" value="galE"/>
    <property type="match status" value="1"/>
</dbReference>
<dbReference type="Pfam" id="PF16363">
    <property type="entry name" value="GDP_Man_Dehyd"/>
    <property type="match status" value="1"/>
</dbReference>
<dbReference type="GO" id="GO:0003978">
    <property type="term" value="F:UDP-glucose 4-epimerase activity"/>
    <property type="evidence" value="ECO:0007669"/>
    <property type="project" value="UniProtKB-EC"/>
</dbReference>
<dbReference type="PRINTS" id="PR01713">
    <property type="entry name" value="NUCEPIMERASE"/>
</dbReference>
<evidence type="ECO:0000256" key="2">
    <source>
        <dbReference type="ARBA" id="ARBA00001911"/>
    </source>
</evidence>
<dbReference type="GO" id="GO:0005829">
    <property type="term" value="C:cytosol"/>
    <property type="evidence" value="ECO:0007669"/>
    <property type="project" value="TreeGrafter"/>
</dbReference>
<reference evidence="13" key="1">
    <citation type="journal article" date="2020" name="Nat. Commun.">
        <title>Large-scale genome sequencing of mycorrhizal fungi provides insights into the early evolution of symbiotic traits.</title>
        <authorList>
            <person name="Miyauchi S."/>
            <person name="Kiss E."/>
            <person name="Kuo A."/>
            <person name="Drula E."/>
            <person name="Kohler A."/>
            <person name="Sanchez-Garcia M."/>
            <person name="Morin E."/>
            <person name="Andreopoulos B."/>
            <person name="Barry K.W."/>
            <person name="Bonito G."/>
            <person name="Buee M."/>
            <person name="Carver A."/>
            <person name="Chen C."/>
            <person name="Cichocki N."/>
            <person name="Clum A."/>
            <person name="Culley D."/>
            <person name="Crous P.W."/>
            <person name="Fauchery L."/>
            <person name="Girlanda M."/>
            <person name="Hayes R.D."/>
            <person name="Keri Z."/>
            <person name="LaButti K."/>
            <person name="Lipzen A."/>
            <person name="Lombard V."/>
            <person name="Magnuson J."/>
            <person name="Maillard F."/>
            <person name="Murat C."/>
            <person name="Nolan M."/>
            <person name="Ohm R.A."/>
            <person name="Pangilinan J."/>
            <person name="Pereira M.F."/>
            <person name="Perotto S."/>
            <person name="Peter M."/>
            <person name="Pfister S."/>
            <person name="Riley R."/>
            <person name="Sitrit Y."/>
            <person name="Stielow J.B."/>
            <person name="Szollosi G."/>
            <person name="Zifcakova L."/>
            <person name="Stursova M."/>
            <person name="Spatafora J.W."/>
            <person name="Tedersoo L."/>
            <person name="Vaario L.M."/>
            <person name="Yamada A."/>
            <person name="Yan M."/>
            <person name="Wang P."/>
            <person name="Xu J."/>
            <person name="Bruns T."/>
            <person name="Baldrian P."/>
            <person name="Vilgalys R."/>
            <person name="Dunand C."/>
            <person name="Henrissat B."/>
            <person name="Grigoriev I.V."/>
            <person name="Hibbett D."/>
            <person name="Nagy L.G."/>
            <person name="Martin F.M."/>
        </authorList>
    </citation>
    <scope>NUCLEOTIDE SEQUENCE</scope>
    <source>
        <strain evidence="13">UP504</strain>
    </source>
</reference>
<dbReference type="OrthoDB" id="9402762at2759"/>
<evidence type="ECO:0000256" key="6">
    <source>
        <dbReference type="ARBA" id="ARBA00023235"/>
    </source>
</evidence>
<comment type="pathway">
    <text evidence="3">Carbohydrate metabolism; galactose metabolism.</text>
</comment>
<evidence type="ECO:0000256" key="3">
    <source>
        <dbReference type="ARBA" id="ARBA00004947"/>
    </source>
</evidence>
<feature type="transmembrane region" description="Helical" evidence="11">
    <location>
        <begin position="6"/>
        <end position="26"/>
    </location>
</feature>
<comment type="catalytic activity">
    <reaction evidence="1">
        <text>UDP-alpha-D-glucose = UDP-alpha-D-galactose</text>
        <dbReference type="Rhea" id="RHEA:22168"/>
        <dbReference type="ChEBI" id="CHEBI:58885"/>
        <dbReference type="ChEBI" id="CHEBI:66914"/>
        <dbReference type="EC" id="5.1.3.2"/>
    </reaction>
</comment>
<dbReference type="Gene3D" id="3.40.50.720">
    <property type="entry name" value="NAD(P)-binding Rossmann-like Domain"/>
    <property type="match status" value="1"/>
</dbReference>
<keyword evidence="6" id="KW-0413">Isomerase</keyword>
<dbReference type="AlphaFoldDB" id="A0A9P6ASC4"/>
<evidence type="ECO:0000256" key="1">
    <source>
        <dbReference type="ARBA" id="ARBA00000083"/>
    </source>
</evidence>
<evidence type="ECO:0000313" key="14">
    <source>
        <dbReference type="Proteomes" id="UP000886523"/>
    </source>
</evidence>
<keyword evidence="11" id="KW-0472">Membrane</keyword>
<evidence type="ECO:0000256" key="10">
    <source>
        <dbReference type="SAM" id="MobiDB-lite"/>
    </source>
</evidence>
<dbReference type="PANTHER" id="PTHR43725:SF47">
    <property type="entry name" value="UDP-GLUCOSE 4-EPIMERASE"/>
    <property type="match status" value="1"/>
</dbReference>
<dbReference type="Proteomes" id="UP000886523">
    <property type="component" value="Unassembled WGS sequence"/>
</dbReference>
<comment type="caution">
    <text evidence="13">The sequence shown here is derived from an EMBL/GenBank/DDBJ whole genome shotgun (WGS) entry which is preliminary data.</text>
</comment>
<dbReference type="InterPro" id="IPR005886">
    <property type="entry name" value="UDP_G4E"/>
</dbReference>
<feature type="region of interest" description="Disordered" evidence="10">
    <location>
        <begin position="380"/>
        <end position="414"/>
    </location>
</feature>
<accession>A0A9P6ASC4</accession>
<keyword evidence="11" id="KW-1133">Transmembrane helix</keyword>
<keyword evidence="14" id="KW-1185">Reference proteome</keyword>
<proteinExistence type="inferred from homology"/>
<keyword evidence="5" id="KW-0520">NAD</keyword>
<sequence length="414" mass="44840">MGLQNVVVSGGAGYIGSHVVLTLLLARRFKVISIDNHHNSHPKALGRVSKLARDALPKDPSDQDKQSAEVDAYSTSLNDAISLRDLFARYGKGNIWGVIHIAAHKAVGESSEIPLTYYANNCHRLVYSSSATVYGIPPIIPIPETTPLKAESVYGRTKVFCETIIDDLCRARPEWRAISLRYFNPAGAHESGMIGEDPVGRPGNLLPLLAQMAVGRVRDPVLKIFGNDYPTRDGTCVRDYIHILDLAAGHVLALDALSDENVCKTFGNVPEPHVHFKAYNLGKGRGQSVLEIVHAMTAVSGHEFKTEVIGRRTGDVPDLTADPTLAEKELGFSAPRELETMCRDLWNWQTKNPLGYDTPETDPTCVDGDVTVCVGGKLSIGAEEPPSEQPIDEATSPVHPEFDAGVGVPLPSSP</sequence>
<feature type="domain" description="NAD(P)-binding" evidence="12">
    <location>
        <begin position="8"/>
        <end position="344"/>
    </location>
</feature>
<evidence type="ECO:0000256" key="5">
    <source>
        <dbReference type="ARBA" id="ARBA00023027"/>
    </source>
</evidence>
<keyword evidence="11" id="KW-0812">Transmembrane</keyword>
<evidence type="ECO:0000256" key="11">
    <source>
        <dbReference type="SAM" id="Phobius"/>
    </source>
</evidence>
<comment type="cofactor">
    <cofactor evidence="2">
        <name>NAD(+)</name>
        <dbReference type="ChEBI" id="CHEBI:57540"/>
    </cofactor>
</comment>
<dbReference type="SUPFAM" id="SSF51735">
    <property type="entry name" value="NAD(P)-binding Rossmann-fold domains"/>
    <property type="match status" value="1"/>
</dbReference>
<organism evidence="13 14">
    <name type="scientific">Hydnum rufescens UP504</name>
    <dbReference type="NCBI Taxonomy" id="1448309"/>
    <lineage>
        <taxon>Eukaryota</taxon>
        <taxon>Fungi</taxon>
        <taxon>Dikarya</taxon>
        <taxon>Basidiomycota</taxon>
        <taxon>Agaricomycotina</taxon>
        <taxon>Agaricomycetes</taxon>
        <taxon>Cantharellales</taxon>
        <taxon>Hydnaceae</taxon>
        <taxon>Hydnum</taxon>
    </lineage>
</organism>
<dbReference type="EMBL" id="MU129006">
    <property type="protein sequence ID" value="KAF9511032.1"/>
    <property type="molecule type" value="Genomic_DNA"/>
</dbReference>
<comment type="pathway">
    <text evidence="4">Carbohydrate metabolism; hexose metabolism.</text>
</comment>
<dbReference type="PANTHER" id="PTHR43725">
    <property type="entry name" value="UDP-GLUCOSE 4-EPIMERASE"/>
    <property type="match status" value="1"/>
</dbReference>